<dbReference type="Gene3D" id="2.170.130.10">
    <property type="entry name" value="TonB-dependent receptor, plug domain"/>
    <property type="match status" value="1"/>
</dbReference>
<dbReference type="Gene3D" id="2.40.170.20">
    <property type="entry name" value="TonB-dependent receptor, beta-barrel domain"/>
    <property type="match status" value="1"/>
</dbReference>
<keyword evidence="3 10" id="KW-1134">Transmembrane beta strand</keyword>
<dbReference type="PANTHER" id="PTHR32552">
    <property type="entry name" value="FERRICHROME IRON RECEPTOR-RELATED"/>
    <property type="match status" value="1"/>
</dbReference>
<evidence type="ECO:0000256" key="3">
    <source>
        <dbReference type="ARBA" id="ARBA00022452"/>
    </source>
</evidence>
<comment type="similarity">
    <text evidence="10 11">Belongs to the TonB-dependent receptor family.</text>
</comment>
<dbReference type="InterPro" id="IPR000531">
    <property type="entry name" value="Beta-barrel_TonB"/>
</dbReference>
<comment type="caution">
    <text evidence="13">The sequence shown here is derived from an EMBL/GenBank/DDBJ whole genome shotgun (WGS) entry which is preliminary data.</text>
</comment>
<dbReference type="InterPro" id="IPR039426">
    <property type="entry name" value="TonB-dep_rcpt-like"/>
</dbReference>
<evidence type="ECO:0000256" key="10">
    <source>
        <dbReference type="PROSITE-ProRule" id="PRU01360"/>
    </source>
</evidence>
<dbReference type="Proteomes" id="UP001596091">
    <property type="component" value="Unassembled WGS sequence"/>
</dbReference>
<keyword evidence="4" id="KW-0406">Ion transport</keyword>
<evidence type="ECO:0000256" key="6">
    <source>
        <dbReference type="ARBA" id="ARBA00023004"/>
    </source>
</evidence>
<keyword evidence="9 10" id="KW-0998">Cell outer membrane</keyword>
<dbReference type="Pfam" id="PF07715">
    <property type="entry name" value="Plug"/>
    <property type="match status" value="1"/>
</dbReference>
<keyword evidence="14" id="KW-1185">Reference proteome</keyword>
<dbReference type="PANTHER" id="PTHR32552:SF83">
    <property type="entry name" value="BLR3904 PROTEIN"/>
    <property type="match status" value="1"/>
</dbReference>
<dbReference type="RefSeq" id="WP_263336832.1">
    <property type="nucleotide sequence ID" value="NZ_JAGSYH010000003.1"/>
</dbReference>
<evidence type="ECO:0000256" key="11">
    <source>
        <dbReference type="RuleBase" id="RU003357"/>
    </source>
</evidence>
<evidence type="ECO:0000256" key="1">
    <source>
        <dbReference type="ARBA" id="ARBA00004571"/>
    </source>
</evidence>
<dbReference type="InterPro" id="IPR037066">
    <property type="entry name" value="Plug_dom_sf"/>
</dbReference>
<dbReference type="Gene3D" id="3.55.50.30">
    <property type="match status" value="1"/>
</dbReference>
<dbReference type="InterPro" id="IPR012910">
    <property type="entry name" value="Plug_dom"/>
</dbReference>
<evidence type="ECO:0000256" key="5">
    <source>
        <dbReference type="ARBA" id="ARBA00022692"/>
    </source>
</evidence>
<reference evidence="14" key="1">
    <citation type="journal article" date="2019" name="Int. J. Syst. Evol. Microbiol.">
        <title>The Global Catalogue of Microorganisms (GCM) 10K type strain sequencing project: providing services to taxonomists for standard genome sequencing and annotation.</title>
        <authorList>
            <consortium name="The Broad Institute Genomics Platform"/>
            <consortium name="The Broad Institute Genome Sequencing Center for Infectious Disease"/>
            <person name="Wu L."/>
            <person name="Ma J."/>
        </authorList>
    </citation>
    <scope>NUCLEOTIDE SEQUENCE [LARGE SCALE GENOMIC DNA]</scope>
    <source>
        <strain evidence="14">JCM 4087</strain>
    </source>
</reference>
<evidence type="ECO:0000256" key="7">
    <source>
        <dbReference type="ARBA" id="ARBA00023077"/>
    </source>
</evidence>
<keyword evidence="13" id="KW-0675">Receptor</keyword>
<dbReference type="EMBL" id="JBHSPH010000002">
    <property type="protein sequence ID" value="MFC5862851.1"/>
    <property type="molecule type" value="Genomic_DNA"/>
</dbReference>
<feature type="domain" description="Secretin/TonB short N-terminal" evidence="12">
    <location>
        <begin position="98"/>
        <end position="149"/>
    </location>
</feature>
<dbReference type="PROSITE" id="PS52016">
    <property type="entry name" value="TONB_DEPENDENT_REC_3"/>
    <property type="match status" value="1"/>
</dbReference>
<evidence type="ECO:0000256" key="2">
    <source>
        <dbReference type="ARBA" id="ARBA00022448"/>
    </source>
</evidence>
<dbReference type="InterPro" id="IPR011662">
    <property type="entry name" value="Secretin/TonB_short_N"/>
</dbReference>
<keyword evidence="6" id="KW-0408">Iron</keyword>
<keyword evidence="7 11" id="KW-0798">TonB box</keyword>
<keyword evidence="2 10" id="KW-0813">Transport</keyword>
<evidence type="ECO:0000256" key="4">
    <source>
        <dbReference type="ARBA" id="ARBA00022496"/>
    </source>
</evidence>
<dbReference type="Pfam" id="PF00593">
    <property type="entry name" value="TonB_dep_Rec_b-barrel"/>
    <property type="match status" value="1"/>
</dbReference>
<dbReference type="SMART" id="SM00965">
    <property type="entry name" value="STN"/>
    <property type="match status" value="1"/>
</dbReference>
<evidence type="ECO:0000313" key="13">
    <source>
        <dbReference type="EMBL" id="MFC5862851.1"/>
    </source>
</evidence>
<evidence type="ECO:0000259" key="12">
    <source>
        <dbReference type="SMART" id="SM00965"/>
    </source>
</evidence>
<dbReference type="SUPFAM" id="SSF56935">
    <property type="entry name" value="Porins"/>
    <property type="match status" value="1"/>
</dbReference>
<dbReference type="InterPro" id="IPR036942">
    <property type="entry name" value="Beta-barrel_TonB_sf"/>
</dbReference>
<proteinExistence type="inferred from homology"/>
<keyword evidence="5 10" id="KW-0812">Transmembrane</keyword>
<name>A0ABW1EF15_9BACT</name>
<dbReference type="CDD" id="cd01347">
    <property type="entry name" value="ligand_gated_channel"/>
    <property type="match status" value="1"/>
</dbReference>
<gene>
    <name evidence="13" type="ORF">ACFPT7_11155</name>
</gene>
<organism evidence="13 14">
    <name type="scientific">Acidicapsa dinghuensis</name>
    <dbReference type="NCBI Taxonomy" id="2218256"/>
    <lineage>
        <taxon>Bacteria</taxon>
        <taxon>Pseudomonadati</taxon>
        <taxon>Acidobacteriota</taxon>
        <taxon>Terriglobia</taxon>
        <taxon>Terriglobales</taxon>
        <taxon>Acidobacteriaceae</taxon>
        <taxon>Acidicapsa</taxon>
    </lineage>
</organism>
<protein>
    <submittedName>
        <fullName evidence="13">TonB-dependent receptor domain-containing protein</fullName>
    </submittedName>
</protein>
<keyword evidence="4" id="KW-0410">Iron transport</keyword>
<keyword evidence="8 10" id="KW-0472">Membrane</keyword>
<sequence length="891" mass="95914">MKSRKIAKRIGRAGQMAREKALASGQALKGPRGWIVVGTLAAYATLGTSQPALAAIGGKAEPGAVGTAATLPLKRFDIAAGPLDGAIAEYEKITGIKVKVVLPSGTLAGFTTQGVHGLYREDEAMQMLLKDTGLNYRTEDATTIAVGVQASDTVSVTASAADSVSMDKFTEPLLETPQSINVVPNFVLQDQGVSTLRDTLRNVPGISLAAGESGAQGDNLTIRGFTARNDIFLDGIRDFGSYYRDAFNYEQVDVLEGPSGVQFGRGSTGGVINQESKVPGASQFVHVDTQFGTDLNRRLTLDANTPLYPEMGGTAFRVNMMGQESGVAGRDGAEIRRFGLAPSVSVGLDDKTHATLSYEHLTADDTPDYGLPWQFNHLSGANRHSYFGFADENYLKTNDDILTLKVQHDFRPGLNIHTTARGANYPRQVQITESQICSNASQSVPVGTVVSALPTLAYNSTIACPYDANTPASEIGVVNRNQIQVKSVETDLWDQTEIAADFKIHGIRNDLVAGVEGGQETSNPIRYSYSQPYTSSSGATGTINSVPYTTLLDPNEAQPFSGNGYISSVVHTKADSTGIYFVDTMKLGHLFELSGGARWDYFNADYHVYTPVVPTSSAPAAFVSLSRLDKQPTYRAAFVYKPSSHGSVYFDWGTSFDPDAESLSLSAGLVNGNVKPEENETYEGGAKWSFLNERLMMEGAVFRTEKDNAHETDPTNSNDIVAAGNQLVKGVQLSVVGRLPEGMDLVAGYAYLDSDVIYSQFFPAAVGYPLANVPKQTFNLFVTHRLPWRLDGGLGGNYVGGRTASSTVPYVPTSYAPNPNGAGYIVTSVAMKQVPGYWIFNAMLKRSLGEKFDFQVNVNNLLNRYYIDLPHPSHLIPGAGANAQFGLNFKF</sequence>
<accession>A0ABW1EF15</accession>
<evidence type="ECO:0000256" key="8">
    <source>
        <dbReference type="ARBA" id="ARBA00023136"/>
    </source>
</evidence>
<comment type="subcellular location">
    <subcellularLocation>
        <location evidence="1 10">Cell outer membrane</location>
        <topology evidence="1 10">Multi-pass membrane protein</topology>
    </subcellularLocation>
</comment>
<evidence type="ECO:0000256" key="9">
    <source>
        <dbReference type="ARBA" id="ARBA00023237"/>
    </source>
</evidence>
<evidence type="ECO:0000313" key="14">
    <source>
        <dbReference type="Proteomes" id="UP001596091"/>
    </source>
</evidence>